<feature type="region of interest" description="Disordered" evidence="1">
    <location>
        <begin position="430"/>
        <end position="451"/>
    </location>
</feature>
<gene>
    <name evidence="3" type="ORF">CSOJ01_02354</name>
</gene>
<keyword evidence="4" id="KW-1185">Reference proteome</keyword>
<comment type="caution">
    <text evidence="3">The sequence shown here is derived from an EMBL/GenBank/DDBJ whole genome shotgun (WGS) entry which is preliminary data.</text>
</comment>
<reference evidence="3 4" key="1">
    <citation type="journal article" date="2020" name="Phytopathology">
        <title>Genome Sequence Resources of Colletotrichum truncatum, C. plurivorum, C. musicola, and C. sojae: Four Species Pathogenic to Soybean (Glycine max).</title>
        <authorList>
            <person name="Rogerio F."/>
            <person name="Boufleur T.R."/>
            <person name="Ciampi-Guillardi M."/>
            <person name="Sukno S.A."/>
            <person name="Thon M.R."/>
            <person name="Massola Junior N.S."/>
            <person name="Baroncelli R."/>
        </authorList>
    </citation>
    <scope>NUCLEOTIDE SEQUENCE [LARGE SCALE GENOMIC DNA]</scope>
    <source>
        <strain evidence="3 4">LFN0009</strain>
    </source>
</reference>
<dbReference type="InterPro" id="IPR052895">
    <property type="entry name" value="HetReg/Transcr_Mod"/>
</dbReference>
<dbReference type="InterPro" id="IPR010730">
    <property type="entry name" value="HET"/>
</dbReference>
<dbReference type="EMBL" id="WIGN01000021">
    <property type="protein sequence ID" value="KAF6817432.1"/>
    <property type="molecule type" value="Genomic_DNA"/>
</dbReference>
<evidence type="ECO:0000256" key="1">
    <source>
        <dbReference type="SAM" id="MobiDB-lite"/>
    </source>
</evidence>
<feature type="domain" description="Heterokaryon incompatibility" evidence="2">
    <location>
        <begin position="149"/>
        <end position="364"/>
    </location>
</feature>
<dbReference type="Proteomes" id="UP000652219">
    <property type="component" value="Unassembled WGS sequence"/>
</dbReference>
<feature type="compositionally biased region" description="Basic and acidic residues" evidence="1">
    <location>
        <begin position="667"/>
        <end position="676"/>
    </location>
</feature>
<dbReference type="PANTHER" id="PTHR24148:SF64">
    <property type="entry name" value="HETEROKARYON INCOMPATIBILITY DOMAIN-CONTAINING PROTEIN"/>
    <property type="match status" value="1"/>
</dbReference>
<feature type="region of interest" description="Disordered" evidence="1">
    <location>
        <begin position="664"/>
        <end position="689"/>
    </location>
</feature>
<dbReference type="Pfam" id="PF06985">
    <property type="entry name" value="HET"/>
    <property type="match status" value="1"/>
</dbReference>
<accession>A0A8H6JQY5</accession>
<evidence type="ECO:0000259" key="2">
    <source>
        <dbReference type="Pfam" id="PF06985"/>
    </source>
</evidence>
<sequence length="887" mass="98988">MSNSDSPPAEDLPDEGSWEGYELQIALDQLAGGSTEALKVFLARKHGLDPNTVSLRSGPWTAKEDAQYSALGPMDDTGPPGEGNFFGGDVSRPPPPPVVFEVTDTAYDYKPLDPERRHFRLLRLGPTNEDGVVRRLHLETFGLEDAPPYFCLSYVWGDPNRFIDISCDGKTILCTQNLYHALQACFHRHPDCWLWADGICINQDDVAERSSQVLLMGSIYEKARMVLAHPGHYRYARREPEPEPEAQKTALEERMGGLGMQDMLSFGVEDVVEEKNDTVSSGEKNQPAAVDDAYSSHNAQTAVSIMTFLTRSWWGQSRDRIRSDRDWDKAGLPDPATEEGRDIWGNLVGFWVQDWFFRTWVLQEVVLPAKVVILYEETAISLGAVMDFWHEARQNGLPRVLRIGPCADIFNRVMHLSPCSSFKVLRDRRHRSGESNKADDDDGGDNGPENAEDSMPSLFELLCLSRNNLATDPRDKVYGLLGLTDDAVSKSIVPGYSPENNASDVFTEVAMAIVEHGGAAGLLHHAGIDQQIPGMPSWVPDWTMQSRSTLPVHLYQCMGKSSPTASALKNADGKPKLAVRGAVISRVNHVGPAWKYYSHDDSQEPFGSFEAAPEIEIPPFNDEDARNFILSFATNSEEDVGDRYKDEGFRDALARTLAADSSWEGARIGRRDDKPGSKPSGGEEAPVSASAEFFDGLDAFGRFYARGPESEEDLTAPGVRVHQTMVFKWLLDFDEDVEVDLQRRMVPFTVPFQEAQRGRRFATLGTRGPTTPEDEEKPQRNKRDTKALEHHFMATVPWDAEIEDYVVVFEGFRTPFVLRKTKNASAEEYEVIGDCYVHGIMDGEMLQPAEDVEEKLGPEFFSRGSEGREYAIRAPQGFVPFTTLTLI</sequence>
<evidence type="ECO:0000313" key="4">
    <source>
        <dbReference type="Proteomes" id="UP000652219"/>
    </source>
</evidence>
<name>A0A8H6JQY5_9PEZI</name>
<dbReference type="AlphaFoldDB" id="A0A8H6JQY5"/>
<dbReference type="Pfam" id="PF26639">
    <property type="entry name" value="Het-6_barrel"/>
    <property type="match status" value="1"/>
</dbReference>
<organism evidence="3 4">
    <name type="scientific">Colletotrichum sojae</name>
    <dbReference type="NCBI Taxonomy" id="2175907"/>
    <lineage>
        <taxon>Eukaryota</taxon>
        <taxon>Fungi</taxon>
        <taxon>Dikarya</taxon>
        <taxon>Ascomycota</taxon>
        <taxon>Pezizomycotina</taxon>
        <taxon>Sordariomycetes</taxon>
        <taxon>Hypocreomycetidae</taxon>
        <taxon>Glomerellales</taxon>
        <taxon>Glomerellaceae</taxon>
        <taxon>Colletotrichum</taxon>
        <taxon>Colletotrichum orchidearum species complex</taxon>
    </lineage>
</organism>
<feature type="region of interest" description="Disordered" evidence="1">
    <location>
        <begin position="763"/>
        <end position="783"/>
    </location>
</feature>
<feature type="region of interest" description="Disordered" evidence="1">
    <location>
        <begin position="1"/>
        <end position="20"/>
    </location>
</feature>
<dbReference type="PANTHER" id="PTHR24148">
    <property type="entry name" value="ANKYRIN REPEAT DOMAIN-CONTAINING PROTEIN 39 HOMOLOG-RELATED"/>
    <property type="match status" value="1"/>
</dbReference>
<protein>
    <submittedName>
        <fullName evidence="3">Ankyrin and het domain-containing protein</fullName>
    </submittedName>
</protein>
<evidence type="ECO:0000313" key="3">
    <source>
        <dbReference type="EMBL" id="KAF6817432.1"/>
    </source>
</evidence>
<proteinExistence type="predicted"/>